<organism evidence="2 3">
    <name type="scientific">Niveibacterium microcysteis</name>
    <dbReference type="NCBI Taxonomy" id="2811415"/>
    <lineage>
        <taxon>Bacteria</taxon>
        <taxon>Pseudomonadati</taxon>
        <taxon>Pseudomonadota</taxon>
        <taxon>Betaproteobacteria</taxon>
        <taxon>Rhodocyclales</taxon>
        <taxon>Rhodocyclaceae</taxon>
        <taxon>Niveibacterium</taxon>
    </lineage>
</organism>
<evidence type="ECO:0000313" key="2">
    <source>
        <dbReference type="EMBL" id="QSI78411.1"/>
    </source>
</evidence>
<dbReference type="RefSeq" id="WP_206255760.1">
    <property type="nucleotide sequence ID" value="NZ_CP071060.1"/>
</dbReference>
<protein>
    <submittedName>
        <fullName evidence="2">Uncharacterized protein</fullName>
    </submittedName>
</protein>
<feature type="region of interest" description="Disordered" evidence="1">
    <location>
        <begin position="113"/>
        <end position="139"/>
    </location>
</feature>
<keyword evidence="3" id="KW-1185">Reference proteome</keyword>
<name>A0ABX7M9J1_9RHOO</name>
<dbReference type="EMBL" id="CP071060">
    <property type="protein sequence ID" value="QSI78411.1"/>
    <property type="molecule type" value="Genomic_DNA"/>
</dbReference>
<dbReference type="Proteomes" id="UP000663570">
    <property type="component" value="Chromosome"/>
</dbReference>
<gene>
    <name evidence="2" type="ORF">JY500_07295</name>
</gene>
<sequence length="412" mass="44219">MPAEKRPHGARGPLLRAAARIAALALGAAGLAWLLWPAASAHLAERIGSSARVSTPDQPTFAANAATDGGSLMTASERAAALALWQERAARAKAALEGYRKATMYPFSSRPAAENADQLYPNRPVTEDRPLNNGSDEADPSIRILTSQSRVFVASGEDVVFMIAARDRDGNRLPLEVTNARATGLANAANASPQSVAMHFNDQGQAGDAEANDGTQSSVLLPAQTTLAAFDGTIRVELAFRAGERTGQHIFDVVYSPQPPALWAGPFKDSLEAGSLVLRVPIDVRQAGRYIINARVDDASGHAFALATFNDELETGTKEVALTVFGKLIRDAKPSFPLTVRDVDGYLLREQGHPDRALMPRLPGVVRTTASYSLNSFSDTEWQSDERTRYLTEYGKDLDDAQRQLAALNAGR</sequence>
<evidence type="ECO:0000313" key="3">
    <source>
        <dbReference type="Proteomes" id="UP000663570"/>
    </source>
</evidence>
<proteinExistence type="predicted"/>
<accession>A0ABX7M9J1</accession>
<reference evidence="2 3" key="1">
    <citation type="submission" date="2021-02" db="EMBL/GenBank/DDBJ databases">
        <title>Niveibacterium changnyeongensis HC41.</title>
        <authorList>
            <person name="Kang M."/>
        </authorList>
    </citation>
    <scope>NUCLEOTIDE SEQUENCE [LARGE SCALE GENOMIC DNA]</scope>
    <source>
        <strain evidence="2 3">HC41</strain>
    </source>
</reference>
<evidence type="ECO:0000256" key="1">
    <source>
        <dbReference type="SAM" id="MobiDB-lite"/>
    </source>
</evidence>